<name>A0A6B8W033_9CORY</name>
<comment type="similarity">
    <text evidence="1">Belongs to the short-chain dehydrogenases/reductases (SDR) family.</text>
</comment>
<evidence type="ECO:0000256" key="1">
    <source>
        <dbReference type="ARBA" id="ARBA00006484"/>
    </source>
</evidence>
<dbReference type="NCBIfam" id="NF006073">
    <property type="entry name" value="PRK08219.1"/>
    <property type="match status" value="1"/>
</dbReference>
<dbReference type="InterPro" id="IPR002347">
    <property type="entry name" value="SDR_fam"/>
</dbReference>
<dbReference type="GO" id="GO:0016020">
    <property type="term" value="C:membrane"/>
    <property type="evidence" value="ECO:0007669"/>
    <property type="project" value="TreeGrafter"/>
</dbReference>
<dbReference type="PANTHER" id="PTHR44196">
    <property type="entry name" value="DEHYDROGENASE/REDUCTASE SDR FAMILY MEMBER 7B"/>
    <property type="match status" value="1"/>
</dbReference>
<keyword evidence="4" id="KW-1185">Reference proteome</keyword>
<dbReference type="EC" id="1.-.-.-" evidence="3"/>
<dbReference type="GO" id="GO:0016491">
    <property type="term" value="F:oxidoreductase activity"/>
    <property type="evidence" value="ECO:0007669"/>
    <property type="project" value="UniProtKB-KW"/>
</dbReference>
<gene>
    <name evidence="3" type="ORF">CETAM_10500</name>
</gene>
<dbReference type="Proteomes" id="UP000425178">
    <property type="component" value="Chromosome"/>
</dbReference>
<dbReference type="PROSITE" id="PS00061">
    <property type="entry name" value="ADH_SHORT"/>
    <property type="match status" value="1"/>
</dbReference>
<dbReference type="RefSeq" id="WP_156228807.1">
    <property type="nucleotide sequence ID" value="NZ_CP046453.1"/>
</dbReference>
<keyword evidence="2 3" id="KW-0560">Oxidoreductase</keyword>
<dbReference type="InterPro" id="IPR036291">
    <property type="entry name" value="NAD(P)-bd_dom_sf"/>
</dbReference>
<proteinExistence type="inferred from homology"/>
<reference evidence="3 4" key="1">
    <citation type="journal article" date="2021" name="Int. J. Syst. Evol. Microbiol.">
        <title>Classification of three corynebacterial strains isolated from a small paddock in North Rhine-Westphalia: proposal of &lt;i&gt;Corynebacterium kalinowskii&lt;/i&gt; sp. nov., &lt;i&gt;Corynebacterium comes&lt;/i&gt; sp. nov. and &lt;i&gt;Corynebacterium occultum&lt;/i&gt; sp. nov.</title>
        <authorList>
            <person name="Schaffert L."/>
            <person name="Ruwe M."/>
            <person name="Milse J."/>
            <person name="Hanuschka K."/>
            <person name="Ortseifen V."/>
            <person name="Droste J."/>
            <person name="Brandt D."/>
            <person name="Schl L."/>
            <person name="Kutter Y."/>
            <person name="Vinke S."/>
            <person name="Vieh P."/>
            <person name="Jacob L."/>
            <person name="L N.C."/>
            <person name="Schulte-Berndt E."/>
            <person name="Hain C."/>
            <person name="Linder M."/>
            <person name="Schmidt P."/>
            <person name="Wollenschl L."/>
            <person name="Luttermann T."/>
            <person name="Thieme E."/>
            <person name="Hassa J."/>
            <person name="Haak M."/>
            <person name="Wittchen M."/>
            <person name="Mentz A."/>
            <person name="Persicke M."/>
            <person name="Busche T."/>
            <person name="R C."/>
        </authorList>
    </citation>
    <scope>NUCLEOTIDE SEQUENCE [LARGE SCALE GENOMIC DNA]</scope>
    <source>
        <strain evidence="3 4">2019</strain>
    </source>
</reference>
<evidence type="ECO:0000313" key="3">
    <source>
        <dbReference type="EMBL" id="QGU05347.1"/>
    </source>
</evidence>
<dbReference type="PRINTS" id="PR00081">
    <property type="entry name" value="GDHRDH"/>
</dbReference>
<dbReference type="PANTHER" id="PTHR44196:SF1">
    <property type="entry name" value="DEHYDROGENASE_REDUCTASE SDR FAMILY MEMBER 7B"/>
    <property type="match status" value="1"/>
</dbReference>
<protein>
    <submittedName>
        <fullName evidence="3">Oxidoreductase</fullName>
        <ecNumber evidence="3">1.-.-.-</ecNumber>
    </submittedName>
</protein>
<evidence type="ECO:0000313" key="4">
    <source>
        <dbReference type="Proteomes" id="UP000425178"/>
    </source>
</evidence>
<dbReference type="Pfam" id="PF00106">
    <property type="entry name" value="adh_short"/>
    <property type="match status" value="1"/>
</dbReference>
<dbReference type="Gene3D" id="3.40.50.720">
    <property type="entry name" value="NAD(P)-binding Rossmann-like Domain"/>
    <property type="match status" value="1"/>
</dbReference>
<organism evidence="3 4">
    <name type="scientific">Corynebacterium comes</name>
    <dbReference type="NCBI Taxonomy" id="2675218"/>
    <lineage>
        <taxon>Bacteria</taxon>
        <taxon>Bacillati</taxon>
        <taxon>Actinomycetota</taxon>
        <taxon>Actinomycetes</taxon>
        <taxon>Mycobacteriales</taxon>
        <taxon>Corynebacteriaceae</taxon>
        <taxon>Corynebacterium</taxon>
    </lineage>
</organism>
<dbReference type="InterPro" id="IPR020904">
    <property type="entry name" value="Sc_DH/Rdtase_CS"/>
</dbReference>
<dbReference type="SUPFAM" id="SSF51735">
    <property type="entry name" value="NAD(P)-binding Rossmann-fold domains"/>
    <property type="match status" value="1"/>
</dbReference>
<dbReference type="EMBL" id="CP046453">
    <property type="protein sequence ID" value="QGU05347.1"/>
    <property type="molecule type" value="Genomic_DNA"/>
</dbReference>
<evidence type="ECO:0000256" key="2">
    <source>
        <dbReference type="ARBA" id="ARBA00023002"/>
    </source>
</evidence>
<dbReference type="KEGG" id="ccoe:CETAM_10500"/>
<dbReference type="AlphaFoldDB" id="A0A6B8W033"/>
<accession>A0A6B8W033</accession>
<sequence length="245" mass="25627">MTTEAIAIVTGATGGMGREIVEELARTHHVYALGRNDDALAELGALSNVTPVSTDLVTDLLGGADSPSSLVPLLDLTRIDVLVHAAAIATRFSVESARVEDWRTAMDINVVVPAELTRRLLPALRAAQGSVVFINSGAGRGSYGDNIVYAATKHALYALADGLRKAESGAGVRVSTVAPGPTDTPMLEKLQAQSGAEYVPEHYIAPVEVARAIRTVVDAGPSTQITDVSVRPRIEVGDRKQGAPA</sequence>